<protein>
    <recommendedName>
        <fullName evidence="4">Large ribosomal subunit protein uL6</fullName>
    </recommendedName>
</protein>
<evidence type="ECO:0000256" key="4">
    <source>
        <dbReference type="HAMAP-Rule" id="MF_01365"/>
    </source>
</evidence>
<feature type="domain" description="Large ribosomal subunit protein uL6 alpha-beta" evidence="7">
    <location>
        <begin position="91"/>
        <end position="164"/>
    </location>
</feature>
<dbReference type="PANTHER" id="PTHR11655">
    <property type="entry name" value="60S/50S RIBOSOMAL PROTEIN L6/L9"/>
    <property type="match status" value="1"/>
</dbReference>
<dbReference type="PRINTS" id="PR00059">
    <property type="entry name" value="RIBOSOMALL6"/>
</dbReference>
<dbReference type="PIRSF" id="PIRSF002162">
    <property type="entry name" value="Ribosomal_L6"/>
    <property type="match status" value="1"/>
</dbReference>
<evidence type="ECO:0000256" key="1">
    <source>
        <dbReference type="ARBA" id="ARBA00009356"/>
    </source>
</evidence>
<dbReference type="Pfam" id="PF00347">
    <property type="entry name" value="Ribosomal_L6"/>
    <property type="match status" value="2"/>
</dbReference>
<proteinExistence type="inferred from homology"/>
<dbReference type="InterPro" id="IPR002358">
    <property type="entry name" value="Ribosomal_uL6_CS"/>
</dbReference>
<comment type="subunit">
    <text evidence="4">Part of the 50S ribosomal subunit.</text>
</comment>
<dbReference type="EMBL" id="CP008743">
    <property type="protein sequence ID" value="ARN85337.1"/>
    <property type="molecule type" value="Genomic_DNA"/>
</dbReference>
<dbReference type="InterPro" id="IPR020040">
    <property type="entry name" value="Ribosomal_uL6_a/b-dom"/>
</dbReference>
<organism evidence="8 9">
    <name type="scientific">Candidatus Nucleicultrix amoebiphila FS5</name>
    <dbReference type="NCBI Taxonomy" id="1414854"/>
    <lineage>
        <taxon>Bacteria</taxon>
        <taxon>Pseudomonadati</taxon>
        <taxon>Pseudomonadota</taxon>
        <taxon>Alphaproteobacteria</taxon>
        <taxon>Holosporales</taxon>
        <taxon>Candidatus Nucleicultricaceae</taxon>
        <taxon>Candidatus Nucleicultrix</taxon>
    </lineage>
</organism>
<keyword evidence="4 6" id="KW-0694">RNA-binding</keyword>
<dbReference type="GO" id="GO:0003735">
    <property type="term" value="F:structural constituent of ribosome"/>
    <property type="evidence" value="ECO:0007669"/>
    <property type="project" value="UniProtKB-UniRule"/>
</dbReference>
<dbReference type="PROSITE" id="PS00525">
    <property type="entry name" value="RIBOSOMAL_L6_1"/>
    <property type="match status" value="1"/>
</dbReference>
<accession>A0A1W6N634</accession>
<name>A0A1W6N634_9PROT</name>
<dbReference type="OrthoDB" id="9805007at2"/>
<keyword evidence="9" id="KW-1185">Reference proteome</keyword>
<dbReference type="PANTHER" id="PTHR11655:SF14">
    <property type="entry name" value="LARGE RIBOSOMAL SUBUNIT PROTEIN UL6M"/>
    <property type="match status" value="1"/>
</dbReference>
<sequence length="177" mass="19079">MSRVGKHPVIIPAGVDVSLTSGDISVKGKNGQLSIKLSTEVIVKSENGEVLVRPRTNSKQARMAWGTTKKLIQNLVDGVTKGFTKILEINGVGYRAAVQGKNLVLSLGFSHEVILPVPAGLTVKCEKPTSVAISGANKEQVGAFAAVIRDFRRPEPYKGKGVKYENEVIMRKEGKKK</sequence>
<dbReference type="GO" id="GO:0022625">
    <property type="term" value="C:cytosolic large ribosomal subunit"/>
    <property type="evidence" value="ECO:0007669"/>
    <property type="project" value="UniProtKB-UniRule"/>
</dbReference>
<dbReference type="GO" id="GO:0019843">
    <property type="term" value="F:rRNA binding"/>
    <property type="evidence" value="ECO:0007669"/>
    <property type="project" value="UniProtKB-UniRule"/>
</dbReference>
<dbReference type="AlphaFoldDB" id="A0A1W6N634"/>
<evidence type="ECO:0000313" key="8">
    <source>
        <dbReference type="EMBL" id="ARN85337.1"/>
    </source>
</evidence>
<dbReference type="Proteomes" id="UP000237351">
    <property type="component" value="Chromosome"/>
</dbReference>
<dbReference type="SUPFAM" id="SSF56053">
    <property type="entry name" value="Ribosomal protein L6"/>
    <property type="match status" value="2"/>
</dbReference>
<keyword evidence="2 4" id="KW-0689">Ribosomal protein</keyword>
<evidence type="ECO:0000256" key="6">
    <source>
        <dbReference type="RuleBase" id="RU003870"/>
    </source>
</evidence>
<dbReference type="RefSeq" id="WP_085784893.1">
    <property type="nucleotide sequence ID" value="NZ_CP008743.1"/>
</dbReference>
<comment type="function">
    <text evidence="4 6">This protein binds to the 23S rRNA, and is important in its secondary structure. It is located near the subunit interface in the base of the L7/L12 stalk, and near the tRNA binding site of the peptidyltransferase center.</text>
</comment>
<dbReference type="NCBIfam" id="TIGR03654">
    <property type="entry name" value="L6_bact"/>
    <property type="match status" value="1"/>
</dbReference>
<dbReference type="InterPro" id="IPR000702">
    <property type="entry name" value="Ribosomal_uL6-like"/>
</dbReference>
<evidence type="ECO:0000259" key="7">
    <source>
        <dbReference type="Pfam" id="PF00347"/>
    </source>
</evidence>
<dbReference type="STRING" id="1414854.GQ61_08615"/>
<dbReference type="FunFam" id="3.90.930.12:FF:000001">
    <property type="entry name" value="50S ribosomal protein L6"/>
    <property type="match status" value="1"/>
</dbReference>
<feature type="domain" description="Large ribosomal subunit protein uL6 alpha-beta" evidence="7">
    <location>
        <begin position="11"/>
        <end position="82"/>
    </location>
</feature>
<dbReference type="GO" id="GO:0002181">
    <property type="term" value="P:cytoplasmic translation"/>
    <property type="evidence" value="ECO:0007669"/>
    <property type="project" value="TreeGrafter"/>
</dbReference>
<evidence type="ECO:0000313" key="9">
    <source>
        <dbReference type="Proteomes" id="UP000237351"/>
    </source>
</evidence>
<comment type="similarity">
    <text evidence="1 4 5">Belongs to the universal ribosomal protein uL6 family.</text>
</comment>
<keyword evidence="3 4" id="KW-0687">Ribonucleoprotein</keyword>
<evidence type="ECO:0000256" key="3">
    <source>
        <dbReference type="ARBA" id="ARBA00023274"/>
    </source>
</evidence>
<dbReference type="HAMAP" id="MF_01365_B">
    <property type="entry name" value="Ribosomal_uL6_B"/>
    <property type="match status" value="1"/>
</dbReference>
<evidence type="ECO:0000256" key="5">
    <source>
        <dbReference type="RuleBase" id="RU003869"/>
    </source>
</evidence>
<dbReference type="Gene3D" id="3.90.930.12">
    <property type="entry name" value="Ribosomal protein L6, alpha-beta domain"/>
    <property type="match status" value="2"/>
</dbReference>
<dbReference type="KEGG" id="naf:GQ61_08615"/>
<evidence type="ECO:0000256" key="2">
    <source>
        <dbReference type="ARBA" id="ARBA00022980"/>
    </source>
</evidence>
<dbReference type="InterPro" id="IPR036789">
    <property type="entry name" value="Ribosomal_uL6-like_a/b-dom_sf"/>
</dbReference>
<reference evidence="8 9" key="1">
    <citation type="submission" date="2014-06" db="EMBL/GenBank/DDBJ databases">
        <title>The genome of the endonuclear symbiont Nucleicultrix amoebiphila.</title>
        <authorList>
            <person name="Schulz F."/>
            <person name="Horn M."/>
        </authorList>
    </citation>
    <scope>NUCLEOTIDE SEQUENCE [LARGE SCALE GENOMIC DNA]</scope>
    <source>
        <strain evidence="8 9">FS5</strain>
    </source>
</reference>
<gene>
    <name evidence="4" type="primary">rplF</name>
    <name evidence="8" type="ORF">GQ61_08615</name>
</gene>
<keyword evidence="4 6" id="KW-0699">rRNA-binding</keyword>
<dbReference type="InterPro" id="IPR019906">
    <property type="entry name" value="Ribosomal_uL6_bac-type"/>
</dbReference>